<evidence type="ECO:0000256" key="7">
    <source>
        <dbReference type="ARBA" id="ARBA00023128"/>
    </source>
</evidence>
<dbReference type="GeneTree" id="ENSGT00970000197879"/>
<evidence type="ECO:0000313" key="10">
    <source>
        <dbReference type="Proteomes" id="UP000257200"/>
    </source>
</evidence>
<keyword evidence="5" id="KW-0999">Mitochondrion inner membrane</keyword>
<keyword evidence="8" id="KW-0472">Membrane</keyword>
<keyword evidence="7" id="KW-0496">Mitochondrion</keyword>
<dbReference type="PANTHER" id="PTHR17130">
    <property type="entry name" value="MITOCHONDRIAL OUTER MEMBRANE PROTEIN 25"/>
    <property type="match status" value="1"/>
</dbReference>
<organism evidence="9 10">
    <name type="scientific">Acanthochromis polyacanthus</name>
    <name type="common">spiny chromis</name>
    <dbReference type="NCBI Taxonomy" id="80966"/>
    <lineage>
        <taxon>Eukaryota</taxon>
        <taxon>Metazoa</taxon>
        <taxon>Chordata</taxon>
        <taxon>Craniata</taxon>
        <taxon>Vertebrata</taxon>
        <taxon>Euteleostomi</taxon>
        <taxon>Actinopterygii</taxon>
        <taxon>Neopterygii</taxon>
        <taxon>Teleostei</taxon>
        <taxon>Neoteleostei</taxon>
        <taxon>Acanthomorphata</taxon>
        <taxon>Ovalentaria</taxon>
        <taxon>Pomacentridae</taxon>
        <taxon>Acanthochromis</taxon>
    </lineage>
</organism>
<dbReference type="GO" id="GO:0033617">
    <property type="term" value="P:mitochondrial respiratory chain complex IV assembly"/>
    <property type="evidence" value="ECO:0007669"/>
    <property type="project" value="TreeGrafter"/>
</dbReference>
<evidence type="ECO:0000313" key="9">
    <source>
        <dbReference type="Ensembl" id="ENSAPOP00000029033.1"/>
    </source>
</evidence>
<name>A0A3Q1GFD5_9TELE</name>
<evidence type="ECO:0000256" key="1">
    <source>
        <dbReference type="ARBA" id="ARBA00004434"/>
    </source>
</evidence>
<keyword evidence="10" id="KW-1185">Reference proteome</keyword>
<evidence type="ECO:0000256" key="8">
    <source>
        <dbReference type="ARBA" id="ARBA00023136"/>
    </source>
</evidence>
<dbReference type="InParanoid" id="A0A3Q1GFD5"/>
<reference evidence="9" key="2">
    <citation type="submission" date="2025-09" db="UniProtKB">
        <authorList>
            <consortium name="Ensembl"/>
        </authorList>
    </citation>
    <scope>IDENTIFICATION</scope>
</reference>
<evidence type="ECO:0000256" key="3">
    <source>
        <dbReference type="ARBA" id="ARBA00021814"/>
    </source>
</evidence>
<dbReference type="GO" id="GO:0005743">
    <property type="term" value="C:mitochondrial inner membrane"/>
    <property type="evidence" value="ECO:0007669"/>
    <property type="project" value="UniProtKB-SubCell"/>
</dbReference>
<dbReference type="Ensembl" id="ENSAPOT00000031867.1">
    <property type="protein sequence ID" value="ENSAPOP00000029033.1"/>
    <property type="gene ID" value="ENSAPOG00000014645.1"/>
</dbReference>
<dbReference type="InterPro" id="IPR020164">
    <property type="entry name" value="Cyt_c_Oxase_assmbl_COX16"/>
</dbReference>
<proteinExistence type="inferred from homology"/>
<evidence type="ECO:0000256" key="4">
    <source>
        <dbReference type="ARBA" id="ARBA00022692"/>
    </source>
</evidence>
<comment type="subcellular location">
    <subcellularLocation>
        <location evidence="1">Mitochondrion inner membrane</location>
        <topology evidence="1">Single-pass membrane protein</topology>
    </subcellularLocation>
</comment>
<dbReference type="Proteomes" id="UP000257200">
    <property type="component" value="Unplaced"/>
</dbReference>
<evidence type="ECO:0000256" key="6">
    <source>
        <dbReference type="ARBA" id="ARBA00022989"/>
    </source>
</evidence>
<protein>
    <recommendedName>
        <fullName evidence="3">Cytochrome c oxidase assembly protein COX16 homolog, mitochondrial</fullName>
    </recommendedName>
</protein>
<sequence>YFSFSVLINLQKNSTFLFFFCQDGFKYLIGAPFGLRKFTQIRYDAQKLKRKMDPALAAKVNMQRQSVILEEEYEKLKELNLRVQF</sequence>
<dbReference type="PANTHER" id="PTHR17130:SF14">
    <property type="entry name" value="CYTOCHROME C OXIDASE ASSEMBLY PROTEIN COX16 HOMOLOG, MITOCHONDRIAL"/>
    <property type="match status" value="1"/>
</dbReference>
<dbReference type="AlphaFoldDB" id="A0A3Q1GFD5"/>
<keyword evidence="6" id="KW-1133">Transmembrane helix</keyword>
<evidence type="ECO:0000256" key="5">
    <source>
        <dbReference type="ARBA" id="ARBA00022792"/>
    </source>
</evidence>
<evidence type="ECO:0000256" key="2">
    <source>
        <dbReference type="ARBA" id="ARBA00008370"/>
    </source>
</evidence>
<reference evidence="9" key="1">
    <citation type="submission" date="2025-08" db="UniProtKB">
        <authorList>
            <consortium name="Ensembl"/>
        </authorList>
    </citation>
    <scope>IDENTIFICATION</scope>
</reference>
<comment type="similarity">
    <text evidence="2">Belongs to the COX16 family.</text>
</comment>
<accession>A0A3Q1GFD5</accession>
<dbReference type="STRING" id="80966.ENSAPOP00000029033"/>
<keyword evidence="4" id="KW-0812">Transmembrane</keyword>
<dbReference type="Pfam" id="PF14138">
    <property type="entry name" value="COX16"/>
    <property type="match status" value="1"/>
</dbReference>